<dbReference type="Pfam" id="PF01593">
    <property type="entry name" value="Amino_oxidase"/>
    <property type="match status" value="1"/>
</dbReference>
<keyword evidence="4" id="KW-1185">Reference proteome</keyword>
<dbReference type="Gene3D" id="3.50.50.60">
    <property type="entry name" value="FAD/NAD(P)-binding domain"/>
    <property type="match status" value="1"/>
</dbReference>
<dbReference type="OrthoDB" id="438553at2759"/>
<reference evidence="4" key="1">
    <citation type="submission" date="2016-09" db="EMBL/GenBank/DDBJ databases">
        <authorList>
            <person name="Jeantristanb JTB J.-T."/>
            <person name="Ricardo R."/>
        </authorList>
    </citation>
    <scope>NUCLEOTIDE SEQUENCE [LARGE SCALE GENOMIC DNA]</scope>
</reference>
<dbReference type="InterPro" id="IPR036188">
    <property type="entry name" value="FAD/NAD-bd_sf"/>
</dbReference>
<dbReference type="SUPFAM" id="SSF54373">
    <property type="entry name" value="FAD-linked reductases, C-terminal domain"/>
    <property type="match status" value="1"/>
</dbReference>
<feature type="region of interest" description="Disordered" evidence="1">
    <location>
        <begin position="167"/>
        <end position="189"/>
    </location>
</feature>
<dbReference type="PANTHER" id="PTHR42923">
    <property type="entry name" value="PROTOPORPHYRINOGEN OXIDASE"/>
    <property type="match status" value="1"/>
</dbReference>
<dbReference type="InterPro" id="IPR002937">
    <property type="entry name" value="Amino_oxidase"/>
</dbReference>
<proteinExistence type="predicted"/>
<dbReference type="InterPro" id="IPR050464">
    <property type="entry name" value="Zeta_carotene_desat/Oxidored"/>
</dbReference>
<dbReference type="GO" id="GO:0004729">
    <property type="term" value="F:oxygen-dependent protoporphyrinogen oxidase activity"/>
    <property type="evidence" value="ECO:0007669"/>
    <property type="project" value="TreeGrafter"/>
</dbReference>
<dbReference type="Proteomes" id="UP000198372">
    <property type="component" value="Unassembled WGS sequence"/>
</dbReference>
<dbReference type="GO" id="GO:0005743">
    <property type="term" value="C:mitochondrial inner membrane"/>
    <property type="evidence" value="ECO:0007669"/>
    <property type="project" value="TreeGrafter"/>
</dbReference>
<dbReference type="EMBL" id="FMSP01000020">
    <property type="protein sequence ID" value="SCV74324.1"/>
    <property type="molecule type" value="Genomic_DNA"/>
</dbReference>
<feature type="compositionally biased region" description="Low complexity" evidence="1">
    <location>
        <begin position="174"/>
        <end position="184"/>
    </location>
</feature>
<dbReference type="PANTHER" id="PTHR42923:SF3">
    <property type="entry name" value="PROTOPORPHYRINOGEN OXIDASE"/>
    <property type="match status" value="1"/>
</dbReference>
<dbReference type="STRING" id="269621.A0A238FR13"/>
<feature type="domain" description="Amine oxidase" evidence="2">
    <location>
        <begin position="91"/>
        <end position="635"/>
    </location>
</feature>
<dbReference type="SUPFAM" id="SSF51905">
    <property type="entry name" value="FAD/NAD(P)-binding domain"/>
    <property type="match status" value="1"/>
</dbReference>
<gene>
    <name evidence="3" type="ORF">BQ2448_6756</name>
</gene>
<evidence type="ECO:0000313" key="3">
    <source>
        <dbReference type="EMBL" id="SCV74324.1"/>
    </source>
</evidence>
<evidence type="ECO:0000313" key="4">
    <source>
        <dbReference type="Proteomes" id="UP000198372"/>
    </source>
</evidence>
<name>A0A238FR13_9BASI</name>
<protein>
    <submittedName>
        <fullName evidence="3">BQ2448_6756 protein</fullName>
    </submittedName>
</protein>
<accession>A0A238FR13</accession>
<sequence length="661" mass="72528">MTRLSPWPRPRVISSAWLPLAQSTTRSLSSQPRRSTPPLCHPCRSIAGSCPTHRSTPHHHSLKRLFTSTHPHAPDAPPPQQTLAILGGGLSGLSSAFFFLRALPPHLRESTRIVVYEKQDRVGGWCKAIKVPLKGGAAGDELVFETGPRSIRPVGLMGWLTIEMESRESDTLGPPTTTNASSSPPHSPLQAHTIGLGPRILTVSKSAPSAKNRYLFIDRSLFLLPSSLLTAFTSLFSSQTSLMRRVIPSILLEPFRPRSPLHSRPDGGDESIDAFFTRRFGPVLASNMISAMIHGIYAGDTRRISVRAIFPALWEAEREWGSVILAALLGGLWRKRGWKPKSAYRVGVEREALMMEGIKERLVQSGEEGKESVERMSGASVWGVKGGLEELTFGLEKWLREQGVEFRLGEQSEVERTKEGKWTVNTGHNDSGDFIKTPTSTLHPTHLITTLPSLLPDPISPPPIPATTVSVINLAFPTSPSSPRLLPRGFGYLIPRTVPRSENPHQALGVIFDSDVMPHVDASSSSSSKGLEKLSLLLGGSYWLDHPTPPTPSHSELVQKTLLTLQLHFPSTTFPNPCYAFSTTHHNCIPQIPPYHFLEFRRMGQRLRQEHRTKLAVVGGGFANVGVNGAVKAAWEVGQGMAKEMGGEEGAYRTGTEMWDV</sequence>
<organism evidence="3 4">
    <name type="scientific">Microbotryum intermedium</name>
    <dbReference type="NCBI Taxonomy" id="269621"/>
    <lineage>
        <taxon>Eukaryota</taxon>
        <taxon>Fungi</taxon>
        <taxon>Dikarya</taxon>
        <taxon>Basidiomycota</taxon>
        <taxon>Pucciniomycotina</taxon>
        <taxon>Microbotryomycetes</taxon>
        <taxon>Microbotryales</taxon>
        <taxon>Microbotryaceae</taxon>
        <taxon>Microbotryum</taxon>
    </lineage>
</organism>
<evidence type="ECO:0000259" key="2">
    <source>
        <dbReference type="Pfam" id="PF01593"/>
    </source>
</evidence>
<evidence type="ECO:0000256" key="1">
    <source>
        <dbReference type="SAM" id="MobiDB-lite"/>
    </source>
</evidence>
<dbReference type="AlphaFoldDB" id="A0A238FR13"/>